<sequence>MPRVVPSQVASFIDQAFESDAVGVSHNTAGMFSALVRLVEEIPQELLTLGASDYDDLICGMEAIRSSVTFWQQKGVGSIGAPTVVNRRALNLIHSALLKCPDEIPSPSTADLAFIEDAELKDSIRLDISTATSAFHNGEWKAATVLAGSAAEALLLWAITDSSELQTLPSPPKGAPDRWGLGDYIGVAETLSLIDADTAKQATLAKN</sequence>
<proteinExistence type="predicted"/>
<dbReference type="Proteomes" id="UP000287033">
    <property type="component" value="Unassembled WGS sequence"/>
</dbReference>
<dbReference type="EMBL" id="BEZZ01160180">
    <property type="protein sequence ID" value="GCC45566.1"/>
    <property type="molecule type" value="Genomic_DNA"/>
</dbReference>
<protein>
    <submittedName>
        <fullName evidence="1">Uncharacterized protein</fullName>
    </submittedName>
</protein>
<keyword evidence="2" id="KW-1185">Reference proteome</keyword>
<name>A0A401TSE8_CHIPU</name>
<organism evidence="1 2">
    <name type="scientific">Chiloscyllium punctatum</name>
    <name type="common">Brownbanded bambooshark</name>
    <name type="synonym">Hemiscyllium punctatum</name>
    <dbReference type="NCBI Taxonomy" id="137246"/>
    <lineage>
        <taxon>Eukaryota</taxon>
        <taxon>Metazoa</taxon>
        <taxon>Chordata</taxon>
        <taxon>Craniata</taxon>
        <taxon>Vertebrata</taxon>
        <taxon>Chondrichthyes</taxon>
        <taxon>Elasmobranchii</taxon>
        <taxon>Galeomorphii</taxon>
        <taxon>Galeoidea</taxon>
        <taxon>Orectolobiformes</taxon>
        <taxon>Hemiscylliidae</taxon>
        <taxon>Chiloscyllium</taxon>
    </lineage>
</organism>
<accession>A0A401TSE8</accession>
<evidence type="ECO:0000313" key="1">
    <source>
        <dbReference type="EMBL" id="GCC45566.1"/>
    </source>
</evidence>
<evidence type="ECO:0000313" key="2">
    <source>
        <dbReference type="Proteomes" id="UP000287033"/>
    </source>
</evidence>
<gene>
    <name evidence="1" type="ORF">chiPu_0029567</name>
</gene>
<feature type="non-terminal residue" evidence="1">
    <location>
        <position position="207"/>
    </location>
</feature>
<dbReference type="AlphaFoldDB" id="A0A401TSE8"/>
<reference evidence="1 2" key="1">
    <citation type="journal article" date="2018" name="Nat. Ecol. Evol.">
        <title>Shark genomes provide insights into elasmobranch evolution and the origin of vertebrates.</title>
        <authorList>
            <person name="Hara Y"/>
            <person name="Yamaguchi K"/>
            <person name="Onimaru K"/>
            <person name="Kadota M"/>
            <person name="Koyanagi M"/>
            <person name="Keeley SD"/>
            <person name="Tatsumi K"/>
            <person name="Tanaka K"/>
            <person name="Motone F"/>
            <person name="Kageyama Y"/>
            <person name="Nozu R"/>
            <person name="Adachi N"/>
            <person name="Nishimura O"/>
            <person name="Nakagawa R"/>
            <person name="Tanegashima C"/>
            <person name="Kiyatake I"/>
            <person name="Matsumoto R"/>
            <person name="Murakumo K"/>
            <person name="Nishida K"/>
            <person name="Terakita A"/>
            <person name="Kuratani S"/>
            <person name="Sato K"/>
            <person name="Hyodo S Kuraku.S."/>
        </authorList>
    </citation>
    <scope>NUCLEOTIDE SEQUENCE [LARGE SCALE GENOMIC DNA]</scope>
</reference>
<comment type="caution">
    <text evidence="1">The sequence shown here is derived from an EMBL/GenBank/DDBJ whole genome shotgun (WGS) entry which is preliminary data.</text>
</comment>